<evidence type="ECO:0000259" key="8">
    <source>
        <dbReference type="Pfam" id="PF03936"/>
    </source>
</evidence>
<evidence type="ECO:0000256" key="5">
    <source>
        <dbReference type="ARBA" id="ARBA00023211"/>
    </source>
</evidence>
<evidence type="ECO:0000256" key="2">
    <source>
        <dbReference type="ARBA" id="ARBA00001946"/>
    </source>
</evidence>
<dbReference type="OrthoDB" id="1877784at2759"/>
<dbReference type="InterPro" id="IPR001906">
    <property type="entry name" value="Terpene_synth_N"/>
</dbReference>
<evidence type="ECO:0000256" key="4">
    <source>
        <dbReference type="ARBA" id="ARBA00022842"/>
    </source>
</evidence>
<sequence length="597" mass="69625">MSFFGRMNLPHAHKVPLCHIKKQTNDPSLFPRTLLQNHTLSRKPTKQDSFYVMATSGDLESTRPLAQFPPTVLGDHVFSAHADDSKFDAIEHEIESVMKPYVRDRLASSRSCDKEKIRLIHLLISLAISHYFEEEIEEILNQAFGKLEGLIAEEDDLETISIMFEVFRLYGHKMPCDVFERFKGEHDGKFKESLVGDVRGMLQLYEASHLKTTNEDIMEEAQIFTRNHLAAVTTNHPHLYKHVQNTLFIPRYHCIEIVVAREYISFYEQEEDHEEKLLKFAKLNFSYCQLHYVQGIKSITKWWKELDLASKLPFTFRDRNVEYYFGMMGIYFEPRYSLARILGTKISMIMTIVDDTYDAYATLPEALCFTDALQRWDIEAIESLPSYMQIIFKNLWEIIKDIEQEMSSRGRYGGVQQTIDEIKSLTKGYIEIAKWARAGHVPSFEEHLEVGVITMGMDDMVIYSFLGMEDCDEKIMYEWFASKPKIFEAFNVVVRLTNDIETFEEELKRGEVANGVNCYMKQHGVSHEEAVKELKKMIKDHHEIMMDEFFNVSSTLPRQILMRVFNLARVIKLFYKDGDGFGHPDENLKAHFTSLFL</sequence>
<keyword evidence="5" id="KW-0464">Manganese</keyword>
<dbReference type="InterPro" id="IPR034741">
    <property type="entry name" value="Terpene_cyclase-like_1_C"/>
</dbReference>
<evidence type="ECO:0000259" key="7">
    <source>
        <dbReference type="Pfam" id="PF01397"/>
    </source>
</evidence>
<dbReference type="CDD" id="cd00684">
    <property type="entry name" value="Terpene_cyclase_plant_C1"/>
    <property type="match status" value="1"/>
</dbReference>
<keyword evidence="4" id="KW-0460">Magnesium</keyword>
<evidence type="ECO:0000256" key="3">
    <source>
        <dbReference type="ARBA" id="ARBA00022723"/>
    </source>
</evidence>
<feature type="domain" description="Terpene synthase N-terminal" evidence="7">
    <location>
        <begin position="80"/>
        <end position="247"/>
    </location>
</feature>
<comment type="cofactor">
    <cofactor evidence="1">
        <name>Mn(2+)</name>
        <dbReference type="ChEBI" id="CHEBI:29035"/>
    </cofactor>
</comment>
<comment type="caution">
    <text evidence="9">The sequence shown here is derived from an EMBL/GenBank/DDBJ whole genome shotgun (WGS) entry which is preliminary data.</text>
</comment>
<dbReference type="Pfam" id="PF03936">
    <property type="entry name" value="Terpene_synth_C"/>
    <property type="match status" value="1"/>
</dbReference>
<reference evidence="9 10" key="1">
    <citation type="submission" date="2020-12" db="EMBL/GenBank/DDBJ databases">
        <title>Concerted genomic and epigenomic changes stabilize Arabidopsis allopolyploids.</title>
        <authorList>
            <person name="Chen Z."/>
        </authorList>
    </citation>
    <scope>NUCLEOTIDE SEQUENCE [LARGE SCALE GENOMIC DNA]</scope>
    <source>
        <strain evidence="9">As9502</strain>
        <tissue evidence="9">Leaf</tissue>
    </source>
</reference>
<protein>
    <submittedName>
        <fullName evidence="9">Isoprenoid synthase domain superfamily</fullName>
    </submittedName>
</protein>
<gene>
    <name evidence="9" type="ORF">ISN44_As13g025120</name>
</gene>
<dbReference type="FunFam" id="1.50.10.130:FF:000001">
    <property type="entry name" value="Isoprene synthase, chloroplastic"/>
    <property type="match status" value="1"/>
</dbReference>
<dbReference type="FunFam" id="1.10.600.10:FF:000007">
    <property type="entry name" value="Isoprene synthase, chloroplastic"/>
    <property type="match status" value="1"/>
</dbReference>
<dbReference type="SFLD" id="SFLDS00005">
    <property type="entry name" value="Isoprenoid_Synthase_Type_I"/>
    <property type="match status" value="1"/>
</dbReference>
<dbReference type="GO" id="GO:0010333">
    <property type="term" value="F:terpene synthase activity"/>
    <property type="evidence" value="ECO:0007669"/>
    <property type="project" value="InterPro"/>
</dbReference>
<dbReference type="AlphaFoldDB" id="A0A8T1Y6T7"/>
<evidence type="ECO:0000256" key="6">
    <source>
        <dbReference type="ARBA" id="ARBA00023239"/>
    </source>
</evidence>
<dbReference type="InterPro" id="IPR005630">
    <property type="entry name" value="Terpene_synthase_metal-bd"/>
</dbReference>
<dbReference type="EMBL" id="JAEFBJ010000013">
    <property type="protein sequence ID" value="KAG7538784.1"/>
    <property type="molecule type" value="Genomic_DNA"/>
</dbReference>
<dbReference type="PANTHER" id="PTHR31225:SF93">
    <property type="entry name" value="ALPHA-HUMULENE_(-)-(E)-BETA-CARYOPHYLLENE SYNTHASE"/>
    <property type="match status" value="1"/>
</dbReference>
<dbReference type="GO" id="GO:0000287">
    <property type="term" value="F:magnesium ion binding"/>
    <property type="evidence" value="ECO:0007669"/>
    <property type="project" value="InterPro"/>
</dbReference>
<evidence type="ECO:0000313" key="9">
    <source>
        <dbReference type="EMBL" id="KAG7538784.1"/>
    </source>
</evidence>
<name>A0A8T1Y6T7_ARASU</name>
<proteinExistence type="predicted"/>
<dbReference type="Pfam" id="PF01397">
    <property type="entry name" value="Terpene_synth"/>
    <property type="match status" value="1"/>
</dbReference>
<evidence type="ECO:0000313" key="10">
    <source>
        <dbReference type="Proteomes" id="UP000694251"/>
    </source>
</evidence>
<dbReference type="InterPro" id="IPR044814">
    <property type="entry name" value="Terpene_cyclase_plant_C1"/>
</dbReference>
<keyword evidence="3" id="KW-0479">Metal-binding</keyword>
<accession>A0A8T1Y6T7</accession>
<keyword evidence="6" id="KW-0456">Lyase</keyword>
<evidence type="ECO:0000256" key="1">
    <source>
        <dbReference type="ARBA" id="ARBA00001936"/>
    </source>
</evidence>
<dbReference type="InterPro" id="IPR050148">
    <property type="entry name" value="Terpene_synthase-like"/>
</dbReference>
<dbReference type="GO" id="GO:0016102">
    <property type="term" value="P:diterpenoid biosynthetic process"/>
    <property type="evidence" value="ECO:0007669"/>
    <property type="project" value="InterPro"/>
</dbReference>
<dbReference type="PANTHER" id="PTHR31225">
    <property type="entry name" value="OS04G0344100 PROTEIN-RELATED"/>
    <property type="match status" value="1"/>
</dbReference>
<organism evidence="9 10">
    <name type="scientific">Arabidopsis suecica</name>
    <name type="common">Swedish thale-cress</name>
    <name type="synonym">Cardaminopsis suecica</name>
    <dbReference type="NCBI Taxonomy" id="45249"/>
    <lineage>
        <taxon>Eukaryota</taxon>
        <taxon>Viridiplantae</taxon>
        <taxon>Streptophyta</taxon>
        <taxon>Embryophyta</taxon>
        <taxon>Tracheophyta</taxon>
        <taxon>Spermatophyta</taxon>
        <taxon>Magnoliopsida</taxon>
        <taxon>eudicotyledons</taxon>
        <taxon>Gunneridae</taxon>
        <taxon>Pentapetalae</taxon>
        <taxon>rosids</taxon>
        <taxon>malvids</taxon>
        <taxon>Brassicales</taxon>
        <taxon>Brassicaceae</taxon>
        <taxon>Camelineae</taxon>
        <taxon>Arabidopsis</taxon>
    </lineage>
</organism>
<keyword evidence="10" id="KW-1185">Reference proteome</keyword>
<feature type="domain" description="Terpene synthase metal-binding" evidence="8">
    <location>
        <begin position="304"/>
        <end position="542"/>
    </location>
</feature>
<dbReference type="Proteomes" id="UP000694251">
    <property type="component" value="Chromosome 13"/>
</dbReference>
<dbReference type="SFLD" id="SFLDG01019">
    <property type="entry name" value="Terpene_Cyclase_Like_1_C_Termi"/>
    <property type="match status" value="1"/>
</dbReference>
<comment type="cofactor">
    <cofactor evidence="2">
        <name>Mg(2+)</name>
        <dbReference type="ChEBI" id="CHEBI:18420"/>
    </cofactor>
</comment>